<dbReference type="OrthoDB" id="3222357at2759"/>
<sequence>MTDNEKQVIFIYDINCQYMVNLMAQIKQGAKHLWITPGLLFMPGIGLFHVHGHRDICFPRFAPTFIPGAGQTDGEILETLWAVLNEVGRTTQTMTLAHRSEVLDAHMLDNNWKKMIDMVSSLCKKWKRAKAGLAESSEALKELSSLASEDQVEEWNRQLTTANLNRATDLAAMDIYYIKVKETETNKAIRLQLMSREQEGKVKPGLTGWVNSGIKIQEAQ</sequence>
<proteinExistence type="predicted"/>
<evidence type="ECO:0000313" key="2">
    <source>
        <dbReference type="Proteomes" id="UP000054477"/>
    </source>
</evidence>
<dbReference type="HOGENOM" id="CLU_105515_0_0_1"/>
<dbReference type="Proteomes" id="UP000054477">
    <property type="component" value="Unassembled WGS sequence"/>
</dbReference>
<reference evidence="2" key="2">
    <citation type="submission" date="2015-01" db="EMBL/GenBank/DDBJ databases">
        <title>Evolutionary Origins and Diversification of the Mycorrhizal Mutualists.</title>
        <authorList>
            <consortium name="DOE Joint Genome Institute"/>
            <consortium name="Mycorrhizal Genomics Consortium"/>
            <person name="Kohler A."/>
            <person name="Kuo A."/>
            <person name="Nagy L.G."/>
            <person name="Floudas D."/>
            <person name="Copeland A."/>
            <person name="Barry K.W."/>
            <person name="Cichocki N."/>
            <person name="Veneault-Fourrey C."/>
            <person name="LaButti K."/>
            <person name="Lindquist E.A."/>
            <person name="Lipzen A."/>
            <person name="Lundell T."/>
            <person name="Morin E."/>
            <person name="Murat C."/>
            <person name="Riley R."/>
            <person name="Ohm R."/>
            <person name="Sun H."/>
            <person name="Tunlid A."/>
            <person name="Henrissat B."/>
            <person name="Grigoriev I.V."/>
            <person name="Hibbett D.S."/>
            <person name="Martin F."/>
        </authorList>
    </citation>
    <scope>NUCLEOTIDE SEQUENCE [LARGE SCALE GENOMIC DNA]</scope>
    <source>
        <strain evidence="2">LaAM-08-1</strain>
    </source>
</reference>
<accession>A0A0C9WGT5</accession>
<dbReference type="PANTHER" id="PTHR33104">
    <property type="entry name" value="SI:DKEY-29D5.2"/>
    <property type="match status" value="1"/>
</dbReference>
<dbReference type="EMBL" id="KN839324">
    <property type="protein sequence ID" value="KIJ90004.1"/>
    <property type="molecule type" value="Genomic_DNA"/>
</dbReference>
<dbReference type="PANTHER" id="PTHR33104:SF2">
    <property type="entry name" value="CXC3 LIKE CYSTEINE CLUSTER DOMAIN-CONTAINING PROTEIN"/>
    <property type="match status" value="1"/>
</dbReference>
<protein>
    <submittedName>
        <fullName evidence="1">Unplaced genomic scaffold K443scaffold_789, whole genome shotgun sequence</fullName>
    </submittedName>
</protein>
<gene>
    <name evidence="1" type="ORF">K443DRAFT_117246</name>
</gene>
<dbReference type="InterPro" id="IPR040521">
    <property type="entry name" value="KDZ"/>
</dbReference>
<dbReference type="Pfam" id="PF18758">
    <property type="entry name" value="KDZ"/>
    <property type="match status" value="1"/>
</dbReference>
<dbReference type="AlphaFoldDB" id="A0A0C9WGT5"/>
<keyword evidence="2" id="KW-1185">Reference proteome</keyword>
<dbReference type="STRING" id="1095629.A0A0C9WGT5"/>
<organism evidence="1 2">
    <name type="scientific">Laccaria amethystina LaAM-08-1</name>
    <dbReference type="NCBI Taxonomy" id="1095629"/>
    <lineage>
        <taxon>Eukaryota</taxon>
        <taxon>Fungi</taxon>
        <taxon>Dikarya</taxon>
        <taxon>Basidiomycota</taxon>
        <taxon>Agaricomycotina</taxon>
        <taxon>Agaricomycetes</taxon>
        <taxon>Agaricomycetidae</taxon>
        <taxon>Agaricales</taxon>
        <taxon>Agaricineae</taxon>
        <taxon>Hydnangiaceae</taxon>
        <taxon>Laccaria</taxon>
    </lineage>
</organism>
<name>A0A0C9WGT5_9AGAR</name>
<reference evidence="1 2" key="1">
    <citation type="submission" date="2014-04" db="EMBL/GenBank/DDBJ databases">
        <authorList>
            <consortium name="DOE Joint Genome Institute"/>
            <person name="Kuo A."/>
            <person name="Kohler A."/>
            <person name="Nagy L.G."/>
            <person name="Floudas D."/>
            <person name="Copeland A."/>
            <person name="Barry K.W."/>
            <person name="Cichocki N."/>
            <person name="Veneault-Fourrey C."/>
            <person name="LaButti K."/>
            <person name="Lindquist E.A."/>
            <person name="Lipzen A."/>
            <person name="Lundell T."/>
            <person name="Morin E."/>
            <person name="Murat C."/>
            <person name="Sun H."/>
            <person name="Tunlid A."/>
            <person name="Henrissat B."/>
            <person name="Grigoriev I.V."/>
            <person name="Hibbett D.S."/>
            <person name="Martin F."/>
            <person name="Nordberg H.P."/>
            <person name="Cantor M.N."/>
            <person name="Hua S.X."/>
        </authorList>
    </citation>
    <scope>NUCLEOTIDE SEQUENCE [LARGE SCALE GENOMIC DNA]</scope>
    <source>
        <strain evidence="1 2">LaAM-08-1</strain>
    </source>
</reference>
<evidence type="ECO:0000313" key="1">
    <source>
        <dbReference type="EMBL" id="KIJ90004.1"/>
    </source>
</evidence>